<reference evidence="2 3" key="1">
    <citation type="submission" date="2023-11" db="EMBL/GenBank/DDBJ databases">
        <title>Analysis of the Genomes of Mucilaginibacter gossypii cycad 4 and M. sabulilitoris SNA2: microbes with the potential for plant growth promotion.</title>
        <authorList>
            <person name="Hirsch A.M."/>
            <person name="Humm E."/>
            <person name="Rubbi M."/>
            <person name="Del Vecchio G."/>
            <person name="Ha S.M."/>
            <person name="Pellegrini M."/>
            <person name="Gunsalus R.P."/>
        </authorList>
    </citation>
    <scope>NUCLEOTIDE SEQUENCE [LARGE SCALE GENOMIC DNA]</scope>
    <source>
        <strain evidence="2 3">SNA2</strain>
    </source>
</reference>
<dbReference type="Pfam" id="PF07726">
    <property type="entry name" value="AAA_3"/>
    <property type="match status" value="1"/>
</dbReference>
<dbReference type="InterPro" id="IPR003593">
    <property type="entry name" value="AAA+_ATPase"/>
</dbReference>
<dbReference type="Proteomes" id="UP001324380">
    <property type="component" value="Chromosome"/>
</dbReference>
<sequence>MENENFGKEIDLNKSSIEGNEGFEKRTDLSKLSTAVDQIKNTLAKIIVGQHESIDLLIAGILADGHILIEGVPGVAKTLTAKLISKAIDAHYSRIQFTPDLMPSDILGTSVFNPKSTEFEFKQGPIFGNIILIDEINRAPAKTQSALFEVMEERQVTIDGHTYKMQEPFTVLATQNPVEQEGTYRLPEAQLDRFLFKVEIKYPSLEEEIAIITQQHQQKTTDQLSHIQPVLSAADVIALRQQVRALHVEAKLLEFTARIIFESRNNKSLYLGGSPRASLAMINAAKALAAIKGRDFVTPEDIIYVAAPVLRHRIMLTPDKEMEGVSPDDVVAQIIQKIEIPR</sequence>
<accession>A0ABZ0TJZ4</accession>
<dbReference type="InterPro" id="IPR050764">
    <property type="entry name" value="CbbQ/NirQ/NorQ/GpvN"/>
</dbReference>
<evidence type="ECO:0000313" key="2">
    <source>
        <dbReference type="EMBL" id="WPU93491.1"/>
    </source>
</evidence>
<dbReference type="Gene3D" id="3.40.50.300">
    <property type="entry name" value="P-loop containing nucleotide triphosphate hydrolases"/>
    <property type="match status" value="1"/>
</dbReference>
<organism evidence="2 3">
    <name type="scientific">Mucilaginibacter sabulilitoris</name>
    <dbReference type="NCBI Taxonomy" id="1173583"/>
    <lineage>
        <taxon>Bacteria</taxon>
        <taxon>Pseudomonadati</taxon>
        <taxon>Bacteroidota</taxon>
        <taxon>Sphingobacteriia</taxon>
        <taxon>Sphingobacteriales</taxon>
        <taxon>Sphingobacteriaceae</taxon>
        <taxon>Mucilaginibacter</taxon>
    </lineage>
</organism>
<evidence type="ECO:0000259" key="1">
    <source>
        <dbReference type="SMART" id="SM00382"/>
    </source>
</evidence>
<dbReference type="Gene3D" id="1.10.8.80">
    <property type="entry name" value="Magnesium chelatase subunit I, C-Terminal domain"/>
    <property type="match status" value="1"/>
</dbReference>
<evidence type="ECO:0000313" key="3">
    <source>
        <dbReference type="Proteomes" id="UP001324380"/>
    </source>
</evidence>
<dbReference type="InterPro" id="IPR011703">
    <property type="entry name" value="ATPase_AAA-3"/>
</dbReference>
<dbReference type="PIRSF" id="PIRSF002849">
    <property type="entry name" value="AAA_ATPase_chaperone_MoxR_prd"/>
    <property type="match status" value="1"/>
</dbReference>
<dbReference type="Pfam" id="PF17863">
    <property type="entry name" value="AAA_lid_2"/>
    <property type="match status" value="1"/>
</dbReference>
<dbReference type="RefSeq" id="WP_321562627.1">
    <property type="nucleotide sequence ID" value="NZ_CP139558.1"/>
</dbReference>
<protein>
    <submittedName>
        <fullName evidence="2">MoxR family ATPase</fullName>
    </submittedName>
</protein>
<gene>
    <name evidence="2" type="ORF">SNE25_29680</name>
</gene>
<feature type="domain" description="AAA+ ATPase" evidence="1">
    <location>
        <begin position="63"/>
        <end position="204"/>
    </location>
</feature>
<dbReference type="PANTHER" id="PTHR42759:SF1">
    <property type="entry name" value="MAGNESIUM-CHELATASE SUBUNIT CHLD"/>
    <property type="match status" value="1"/>
</dbReference>
<dbReference type="SMART" id="SM00382">
    <property type="entry name" value="AAA"/>
    <property type="match status" value="1"/>
</dbReference>
<keyword evidence="3" id="KW-1185">Reference proteome</keyword>
<dbReference type="PANTHER" id="PTHR42759">
    <property type="entry name" value="MOXR FAMILY PROTEIN"/>
    <property type="match status" value="1"/>
</dbReference>
<proteinExistence type="predicted"/>
<dbReference type="InterPro" id="IPR041628">
    <property type="entry name" value="ChlI/MoxR_AAA_lid"/>
</dbReference>
<dbReference type="EMBL" id="CP139558">
    <property type="protein sequence ID" value="WPU93491.1"/>
    <property type="molecule type" value="Genomic_DNA"/>
</dbReference>
<dbReference type="SUPFAM" id="SSF52540">
    <property type="entry name" value="P-loop containing nucleoside triphosphate hydrolases"/>
    <property type="match status" value="1"/>
</dbReference>
<name>A0ABZ0TJZ4_9SPHI</name>
<dbReference type="InterPro" id="IPR027417">
    <property type="entry name" value="P-loop_NTPase"/>
</dbReference>